<evidence type="ECO:0000313" key="4">
    <source>
        <dbReference type="Proteomes" id="UP001497516"/>
    </source>
</evidence>
<evidence type="ECO:0000313" key="3">
    <source>
        <dbReference type="EMBL" id="CAL1411783.1"/>
    </source>
</evidence>
<keyword evidence="2" id="KW-0472">Membrane</keyword>
<feature type="transmembrane region" description="Helical" evidence="2">
    <location>
        <begin position="74"/>
        <end position="95"/>
    </location>
</feature>
<feature type="compositionally biased region" description="Basic and acidic residues" evidence="1">
    <location>
        <begin position="1"/>
        <end position="16"/>
    </location>
</feature>
<accession>A0AAV2GM30</accession>
<keyword evidence="2" id="KW-1133">Transmembrane helix</keyword>
<feature type="region of interest" description="Disordered" evidence="1">
    <location>
        <begin position="1"/>
        <end position="48"/>
    </location>
</feature>
<keyword evidence="2" id="KW-0812">Transmembrane</keyword>
<keyword evidence="4" id="KW-1185">Reference proteome</keyword>
<evidence type="ECO:0000256" key="2">
    <source>
        <dbReference type="SAM" id="Phobius"/>
    </source>
</evidence>
<evidence type="ECO:0000256" key="1">
    <source>
        <dbReference type="SAM" id="MobiDB-lite"/>
    </source>
</evidence>
<gene>
    <name evidence="3" type="ORF">LTRI10_LOCUS51119</name>
</gene>
<dbReference type="AlphaFoldDB" id="A0AAV2GM30"/>
<dbReference type="EMBL" id="OZ034822">
    <property type="protein sequence ID" value="CAL1411783.1"/>
    <property type="molecule type" value="Genomic_DNA"/>
</dbReference>
<dbReference type="Proteomes" id="UP001497516">
    <property type="component" value="Chromosome 9"/>
</dbReference>
<name>A0AAV2GM30_9ROSI</name>
<proteinExistence type="predicted"/>
<organism evidence="3 4">
    <name type="scientific">Linum trigynum</name>
    <dbReference type="NCBI Taxonomy" id="586398"/>
    <lineage>
        <taxon>Eukaryota</taxon>
        <taxon>Viridiplantae</taxon>
        <taxon>Streptophyta</taxon>
        <taxon>Embryophyta</taxon>
        <taxon>Tracheophyta</taxon>
        <taxon>Spermatophyta</taxon>
        <taxon>Magnoliopsida</taxon>
        <taxon>eudicotyledons</taxon>
        <taxon>Gunneridae</taxon>
        <taxon>Pentapetalae</taxon>
        <taxon>rosids</taxon>
        <taxon>fabids</taxon>
        <taxon>Malpighiales</taxon>
        <taxon>Linaceae</taxon>
        <taxon>Linum</taxon>
    </lineage>
</organism>
<reference evidence="3 4" key="1">
    <citation type="submission" date="2024-04" db="EMBL/GenBank/DDBJ databases">
        <authorList>
            <person name="Fracassetti M."/>
        </authorList>
    </citation>
    <scope>NUCLEOTIDE SEQUENCE [LARGE SCALE GENOMIC DNA]</scope>
</reference>
<protein>
    <submittedName>
        <fullName evidence="3">Uncharacterized protein</fullName>
    </submittedName>
</protein>
<sequence>MEPLTPHEDRRRSRDSEENDDGGKQGSRGRDNETDRGEMGDPATDLPLPFRRRYLSPFLPKSLTISQHVCFCRLHITLSLGLFQPVFLVTLVYIVKISVKKSMPRGSWAILPISATRLRILLP</sequence>
<feature type="compositionally biased region" description="Basic and acidic residues" evidence="1">
    <location>
        <begin position="28"/>
        <end position="39"/>
    </location>
</feature>